<dbReference type="GO" id="GO:0000139">
    <property type="term" value="C:Golgi membrane"/>
    <property type="evidence" value="ECO:0007669"/>
    <property type="project" value="TreeGrafter"/>
</dbReference>
<dbReference type="InterPro" id="IPR013320">
    <property type="entry name" value="ConA-like_dom_sf"/>
</dbReference>
<dbReference type="GO" id="GO:0005537">
    <property type="term" value="F:D-mannose binding"/>
    <property type="evidence" value="ECO:0007669"/>
    <property type="project" value="TreeGrafter"/>
</dbReference>
<evidence type="ECO:0000256" key="2">
    <source>
        <dbReference type="ARBA" id="ARBA00022692"/>
    </source>
</evidence>
<organism evidence="10 11">
    <name type="scientific">Geranomyces variabilis</name>
    <dbReference type="NCBI Taxonomy" id="109894"/>
    <lineage>
        <taxon>Eukaryota</taxon>
        <taxon>Fungi</taxon>
        <taxon>Fungi incertae sedis</taxon>
        <taxon>Chytridiomycota</taxon>
        <taxon>Chytridiomycota incertae sedis</taxon>
        <taxon>Chytridiomycetes</taxon>
        <taxon>Spizellomycetales</taxon>
        <taxon>Powellomycetaceae</taxon>
        <taxon>Geranomyces</taxon>
    </lineage>
</organism>
<keyword evidence="4 7" id="KW-1133">Transmembrane helix</keyword>
<comment type="caution">
    <text evidence="10">The sequence shown here is derived from an EMBL/GenBank/DDBJ whole genome shotgun (WGS) entry which is preliminary data.</text>
</comment>
<reference evidence="10" key="1">
    <citation type="submission" date="2020-05" db="EMBL/GenBank/DDBJ databases">
        <title>Phylogenomic resolution of chytrid fungi.</title>
        <authorList>
            <person name="Stajich J.E."/>
            <person name="Amses K."/>
            <person name="Simmons R."/>
            <person name="Seto K."/>
            <person name="Myers J."/>
            <person name="Bonds A."/>
            <person name="Quandt C.A."/>
            <person name="Barry K."/>
            <person name="Liu P."/>
            <person name="Grigoriev I."/>
            <person name="Longcore J.E."/>
            <person name="James T.Y."/>
        </authorList>
    </citation>
    <scope>NUCLEOTIDE SEQUENCE</scope>
    <source>
        <strain evidence="10">JEL0379</strain>
    </source>
</reference>
<feature type="transmembrane region" description="Helical" evidence="7">
    <location>
        <begin position="323"/>
        <end position="348"/>
    </location>
</feature>
<dbReference type="InterPro" id="IPR051136">
    <property type="entry name" value="Intracellular_Lectin-GPT"/>
</dbReference>
<evidence type="ECO:0000313" key="10">
    <source>
        <dbReference type="EMBL" id="KAJ3180221.1"/>
    </source>
</evidence>
<evidence type="ECO:0000313" key="11">
    <source>
        <dbReference type="Proteomes" id="UP001212152"/>
    </source>
</evidence>
<dbReference type="InterPro" id="IPR005052">
    <property type="entry name" value="Lectin_leg"/>
</dbReference>
<protein>
    <recommendedName>
        <fullName evidence="9">L-type lectin-like domain-containing protein</fullName>
    </recommendedName>
</protein>
<gene>
    <name evidence="10" type="ORF">HDU87_002098</name>
</gene>
<evidence type="ECO:0000256" key="7">
    <source>
        <dbReference type="SAM" id="Phobius"/>
    </source>
</evidence>
<dbReference type="AlphaFoldDB" id="A0AAD5TLF8"/>
<dbReference type="EMBL" id="JADGJQ010000017">
    <property type="protein sequence ID" value="KAJ3180221.1"/>
    <property type="molecule type" value="Genomic_DNA"/>
</dbReference>
<keyword evidence="11" id="KW-1185">Reference proteome</keyword>
<feature type="region of interest" description="Disordered" evidence="6">
    <location>
        <begin position="270"/>
        <end position="315"/>
    </location>
</feature>
<keyword evidence="5 7" id="KW-0472">Membrane</keyword>
<evidence type="ECO:0000256" key="8">
    <source>
        <dbReference type="SAM" id="SignalP"/>
    </source>
</evidence>
<comment type="subcellular location">
    <subcellularLocation>
        <location evidence="1">Membrane</location>
        <topology evidence="1">Single-pass type I membrane protein</topology>
    </subcellularLocation>
</comment>
<evidence type="ECO:0000256" key="1">
    <source>
        <dbReference type="ARBA" id="ARBA00004479"/>
    </source>
</evidence>
<dbReference type="Proteomes" id="UP001212152">
    <property type="component" value="Unassembled WGS sequence"/>
</dbReference>
<dbReference type="PANTHER" id="PTHR12223">
    <property type="entry name" value="VESICULAR MANNOSE-BINDING LECTIN"/>
    <property type="match status" value="1"/>
</dbReference>
<dbReference type="CDD" id="cd07308">
    <property type="entry name" value="lectin_leg-like"/>
    <property type="match status" value="1"/>
</dbReference>
<dbReference type="PANTHER" id="PTHR12223:SF45">
    <property type="entry name" value="RE50040P"/>
    <property type="match status" value="1"/>
</dbReference>
<sequence length="359" mass="40252">MPVVAIARRWALALLVAASCCCSLVLAAEHNYEAEQHFTLFSYSIQPPYIEENLQNRWWDFGGDAYMEVNNYIRLTPDKRSKNGHIWTKHPFTSNSWIVEFEFKIHGPSAGLHGDGLAFWYTKEKDSTGPVFGSKDKFDGLGVFFDTYANGRHHFSYPRINAMLGDGATEYDHDNDGVKNELGACEIEFRNNEQPTRARVRYVRETKTLTVQTNFYGGQGDADWVTCFVAENVRLPPTGYLGFSAHTGEVTDMHDLIQVKSQGISFSYKTGQTPPKDDYDAKKGNAQQQKVKGGSDKYGSSASSSSNRPPPPKTSSGGGVAHFFMVLFKLVLALVAIAAICFGVWKYAQRQEERSFKRF</sequence>
<feature type="compositionally biased region" description="Low complexity" evidence="6">
    <location>
        <begin position="297"/>
        <end position="307"/>
    </location>
</feature>
<dbReference type="SUPFAM" id="SSF49899">
    <property type="entry name" value="Concanavalin A-like lectins/glucanases"/>
    <property type="match status" value="1"/>
</dbReference>
<feature type="domain" description="L-type lectin-like" evidence="9">
    <location>
        <begin position="37"/>
        <end position="264"/>
    </location>
</feature>
<dbReference type="GO" id="GO:0005789">
    <property type="term" value="C:endoplasmic reticulum membrane"/>
    <property type="evidence" value="ECO:0007669"/>
    <property type="project" value="TreeGrafter"/>
</dbReference>
<evidence type="ECO:0000259" key="9">
    <source>
        <dbReference type="PROSITE" id="PS51328"/>
    </source>
</evidence>
<evidence type="ECO:0000256" key="3">
    <source>
        <dbReference type="ARBA" id="ARBA00022729"/>
    </source>
</evidence>
<accession>A0AAD5TLF8</accession>
<feature type="signal peptide" evidence="8">
    <location>
        <begin position="1"/>
        <end position="27"/>
    </location>
</feature>
<evidence type="ECO:0000256" key="4">
    <source>
        <dbReference type="ARBA" id="ARBA00022989"/>
    </source>
</evidence>
<name>A0AAD5TLF8_9FUNG</name>
<dbReference type="PROSITE" id="PS51328">
    <property type="entry name" value="L_LECTIN_LIKE"/>
    <property type="match status" value="1"/>
</dbReference>
<dbReference type="GO" id="GO:0005793">
    <property type="term" value="C:endoplasmic reticulum-Golgi intermediate compartment"/>
    <property type="evidence" value="ECO:0007669"/>
    <property type="project" value="TreeGrafter"/>
</dbReference>
<evidence type="ECO:0000256" key="5">
    <source>
        <dbReference type="ARBA" id="ARBA00023136"/>
    </source>
</evidence>
<dbReference type="GO" id="GO:0030134">
    <property type="term" value="C:COPII-coated ER to Golgi transport vesicle"/>
    <property type="evidence" value="ECO:0007669"/>
    <property type="project" value="TreeGrafter"/>
</dbReference>
<keyword evidence="3 8" id="KW-0732">Signal</keyword>
<proteinExistence type="predicted"/>
<dbReference type="GO" id="GO:0006888">
    <property type="term" value="P:endoplasmic reticulum to Golgi vesicle-mediated transport"/>
    <property type="evidence" value="ECO:0007669"/>
    <property type="project" value="TreeGrafter"/>
</dbReference>
<feature type="chain" id="PRO_5041941170" description="L-type lectin-like domain-containing protein" evidence="8">
    <location>
        <begin position="28"/>
        <end position="359"/>
    </location>
</feature>
<dbReference type="Pfam" id="PF03388">
    <property type="entry name" value="Lectin_leg-like"/>
    <property type="match status" value="1"/>
</dbReference>
<dbReference type="Gene3D" id="2.60.120.200">
    <property type="match status" value="1"/>
</dbReference>
<keyword evidence="2 7" id="KW-0812">Transmembrane</keyword>
<evidence type="ECO:0000256" key="6">
    <source>
        <dbReference type="SAM" id="MobiDB-lite"/>
    </source>
</evidence>